<keyword evidence="2" id="KW-1003">Cell membrane</keyword>
<dbReference type="GO" id="GO:0042102">
    <property type="term" value="P:positive regulation of T cell proliferation"/>
    <property type="evidence" value="ECO:0000318"/>
    <property type="project" value="GO_Central"/>
</dbReference>
<reference evidence="14" key="3">
    <citation type="submission" date="2025-09" db="UniProtKB">
        <authorList>
            <consortium name="Ensembl"/>
        </authorList>
    </citation>
    <scope>IDENTIFICATION</scope>
    <source>
        <strain evidence="14">Glennie</strain>
    </source>
</reference>
<evidence type="ECO:0000256" key="1">
    <source>
        <dbReference type="ARBA" id="ARBA00004251"/>
    </source>
</evidence>
<evidence type="ECO:0000256" key="2">
    <source>
        <dbReference type="ARBA" id="ARBA00022475"/>
    </source>
</evidence>
<dbReference type="GO" id="GO:0071222">
    <property type="term" value="P:cellular response to lipopolysaccharide"/>
    <property type="evidence" value="ECO:0000318"/>
    <property type="project" value="GO_Central"/>
</dbReference>
<dbReference type="InParanoid" id="F6TK07"/>
<dbReference type="Ensembl" id="ENSOANT00000015997.3">
    <property type="protein sequence ID" value="ENSOANP00000015994.2"/>
    <property type="gene ID" value="ENSOANG00000010090.3"/>
</dbReference>
<dbReference type="GO" id="GO:0042130">
    <property type="term" value="P:negative regulation of T cell proliferation"/>
    <property type="evidence" value="ECO:0000318"/>
    <property type="project" value="GO_Central"/>
</dbReference>
<dbReference type="InterPro" id="IPR007110">
    <property type="entry name" value="Ig-like_dom"/>
</dbReference>
<dbReference type="GeneTree" id="ENSGT00940000161373"/>
<dbReference type="FunCoup" id="F6TK07">
    <property type="interactions" value="545"/>
</dbReference>
<dbReference type="InterPro" id="IPR036179">
    <property type="entry name" value="Ig-like_dom_sf"/>
</dbReference>
<evidence type="ECO:0000259" key="13">
    <source>
        <dbReference type="PROSITE" id="PS50835"/>
    </source>
</evidence>
<dbReference type="FunFam" id="2.60.40.10:FF:001063">
    <property type="entry name" value="Programmed cell death ligand 1"/>
    <property type="match status" value="1"/>
</dbReference>
<organism evidence="14 15">
    <name type="scientific">Ornithorhynchus anatinus</name>
    <name type="common">Duckbill platypus</name>
    <dbReference type="NCBI Taxonomy" id="9258"/>
    <lineage>
        <taxon>Eukaryota</taxon>
        <taxon>Metazoa</taxon>
        <taxon>Chordata</taxon>
        <taxon>Craniata</taxon>
        <taxon>Vertebrata</taxon>
        <taxon>Euteleostomi</taxon>
        <taxon>Mammalia</taxon>
        <taxon>Monotremata</taxon>
        <taxon>Ornithorhynchidae</taxon>
        <taxon>Ornithorhynchus</taxon>
    </lineage>
</organism>
<dbReference type="GO" id="GO:0007166">
    <property type="term" value="P:cell surface receptor signaling pathway"/>
    <property type="evidence" value="ECO:0000318"/>
    <property type="project" value="GO_Central"/>
</dbReference>
<accession>F6TK07</accession>
<dbReference type="InterPro" id="IPR051713">
    <property type="entry name" value="T-cell_Activation_Regulation"/>
</dbReference>
<evidence type="ECO:0000256" key="8">
    <source>
        <dbReference type="ARBA" id="ARBA00023170"/>
    </source>
</evidence>
<dbReference type="Proteomes" id="UP000002279">
    <property type="component" value="Chromosome X5"/>
</dbReference>
<evidence type="ECO:0000313" key="15">
    <source>
        <dbReference type="Proteomes" id="UP000002279"/>
    </source>
</evidence>
<dbReference type="Pfam" id="PF07686">
    <property type="entry name" value="V-set"/>
    <property type="match status" value="1"/>
</dbReference>
<dbReference type="SUPFAM" id="SSF48726">
    <property type="entry name" value="Immunoglobulin"/>
    <property type="match status" value="2"/>
</dbReference>
<evidence type="ECO:0000256" key="4">
    <source>
        <dbReference type="ARBA" id="ARBA00022729"/>
    </source>
</evidence>
<keyword evidence="5 11" id="KW-1133">Transmembrane helix</keyword>
<dbReference type="GO" id="GO:0009897">
    <property type="term" value="C:external side of plasma membrane"/>
    <property type="evidence" value="ECO:0000318"/>
    <property type="project" value="GO_Central"/>
</dbReference>
<name>F6TK07_ORNAN</name>
<evidence type="ECO:0000256" key="3">
    <source>
        <dbReference type="ARBA" id="ARBA00022692"/>
    </source>
</evidence>
<dbReference type="GO" id="GO:0006955">
    <property type="term" value="P:immune response"/>
    <property type="evidence" value="ECO:0000318"/>
    <property type="project" value="GO_Central"/>
</dbReference>
<dbReference type="STRING" id="9258.ENSOANP00000015994"/>
<evidence type="ECO:0000256" key="9">
    <source>
        <dbReference type="ARBA" id="ARBA00023180"/>
    </source>
</evidence>
<keyword evidence="15" id="KW-1185">Reference proteome</keyword>
<keyword evidence="6 11" id="KW-0472">Membrane</keyword>
<dbReference type="AlphaFoldDB" id="F6TK07"/>
<feature type="chain" id="PRO_5027767302" description="Ig-like domain-containing protein" evidence="12">
    <location>
        <begin position="20"/>
        <end position="315"/>
    </location>
</feature>
<feature type="domain" description="Ig-like" evidence="13">
    <location>
        <begin position="138"/>
        <end position="221"/>
    </location>
</feature>
<dbReference type="InterPro" id="IPR053896">
    <property type="entry name" value="BTN3A2-like_Ig-C"/>
</dbReference>
<evidence type="ECO:0000256" key="6">
    <source>
        <dbReference type="ARBA" id="ARBA00023136"/>
    </source>
</evidence>
<keyword evidence="8" id="KW-0675">Receptor</keyword>
<dbReference type="FunFam" id="2.60.40.10:FF:001239">
    <property type="entry name" value="Programmed cell death 1 ligand 2"/>
    <property type="match status" value="1"/>
</dbReference>
<dbReference type="InterPro" id="IPR003599">
    <property type="entry name" value="Ig_sub"/>
</dbReference>
<evidence type="ECO:0000256" key="12">
    <source>
        <dbReference type="SAM" id="SignalP"/>
    </source>
</evidence>
<proteinExistence type="predicted"/>
<comment type="subcellular location">
    <subcellularLocation>
        <location evidence="1">Cell membrane</location>
        <topology evidence="1">Single-pass type I membrane protein</topology>
    </subcellularLocation>
</comment>
<evidence type="ECO:0000256" key="5">
    <source>
        <dbReference type="ARBA" id="ARBA00022989"/>
    </source>
</evidence>
<dbReference type="Bgee" id="ENSOANG00000010090">
    <property type="expression patterns" value="Expressed in ovary and 4 other cell types or tissues"/>
</dbReference>
<keyword evidence="4 12" id="KW-0732">Signal</keyword>
<keyword evidence="9" id="KW-0325">Glycoprotein</keyword>
<evidence type="ECO:0000256" key="11">
    <source>
        <dbReference type="SAM" id="Phobius"/>
    </source>
</evidence>
<reference evidence="14" key="2">
    <citation type="submission" date="2025-08" db="UniProtKB">
        <authorList>
            <consortium name="Ensembl"/>
        </authorList>
    </citation>
    <scope>IDENTIFICATION</scope>
    <source>
        <strain evidence="14">Glennie</strain>
    </source>
</reference>
<reference evidence="14 15" key="1">
    <citation type="journal article" date="2008" name="Nature">
        <title>Genome analysis of the platypus reveals unique signatures of evolution.</title>
        <authorList>
            <person name="Warren W.C."/>
            <person name="Hillier L.W."/>
            <person name="Marshall Graves J.A."/>
            <person name="Birney E."/>
            <person name="Ponting C.P."/>
            <person name="Grutzner F."/>
            <person name="Belov K."/>
            <person name="Miller W."/>
            <person name="Clarke L."/>
            <person name="Chinwalla A.T."/>
            <person name="Yang S.P."/>
            <person name="Heger A."/>
            <person name="Locke D.P."/>
            <person name="Miethke P."/>
            <person name="Waters P.D."/>
            <person name="Veyrunes F."/>
            <person name="Fulton L."/>
            <person name="Fulton B."/>
            <person name="Graves T."/>
            <person name="Wallis J."/>
            <person name="Puente X.S."/>
            <person name="Lopez-Otin C."/>
            <person name="Ordonez G.R."/>
            <person name="Eichler E.E."/>
            <person name="Chen L."/>
            <person name="Cheng Z."/>
            <person name="Deakin J.E."/>
            <person name="Alsop A."/>
            <person name="Thompson K."/>
            <person name="Kirby P."/>
            <person name="Papenfuss A.T."/>
            <person name="Wakefield M.J."/>
            <person name="Olender T."/>
            <person name="Lancet D."/>
            <person name="Huttley G.A."/>
            <person name="Smit A.F."/>
            <person name="Pask A."/>
            <person name="Temple-Smith P."/>
            <person name="Batzer M.A."/>
            <person name="Walker J.A."/>
            <person name="Konkel M.K."/>
            <person name="Harris R.S."/>
            <person name="Whittington C.M."/>
            <person name="Wong E.S."/>
            <person name="Gemmell N.J."/>
            <person name="Buschiazzo E."/>
            <person name="Vargas Jentzsch I.M."/>
            <person name="Merkel A."/>
            <person name="Schmitz J."/>
            <person name="Zemann A."/>
            <person name="Churakov G."/>
            <person name="Kriegs J.O."/>
            <person name="Brosius J."/>
            <person name="Murchison E.P."/>
            <person name="Sachidanandam R."/>
            <person name="Smith C."/>
            <person name="Hannon G.J."/>
            <person name="Tsend-Ayush E."/>
            <person name="McMillan D."/>
            <person name="Attenborough R."/>
            <person name="Rens W."/>
            <person name="Ferguson-Smith M."/>
            <person name="Lefevre C.M."/>
            <person name="Sharp J.A."/>
            <person name="Nicholas K.R."/>
            <person name="Ray D.A."/>
            <person name="Kube M."/>
            <person name="Reinhardt R."/>
            <person name="Pringle T.H."/>
            <person name="Taylor J."/>
            <person name="Jones R.C."/>
            <person name="Nixon B."/>
            <person name="Dacheux J.L."/>
            <person name="Niwa H."/>
            <person name="Sekita Y."/>
            <person name="Huang X."/>
            <person name="Stark A."/>
            <person name="Kheradpour P."/>
            <person name="Kellis M."/>
            <person name="Flicek P."/>
            <person name="Chen Y."/>
            <person name="Webber C."/>
            <person name="Hardison R."/>
            <person name="Nelson J."/>
            <person name="Hallsworth-Pepin K."/>
            <person name="Delehaunty K."/>
            <person name="Markovic C."/>
            <person name="Minx P."/>
            <person name="Feng Y."/>
            <person name="Kremitzki C."/>
            <person name="Mitreva M."/>
            <person name="Glasscock J."/>
            <person name="Wylie T."/>
            <person name="Wohldmann P."/>
            <person name="Thiru P."/>
            <person name="Nhan M.N."/>
            <person name="Pohl C.S."/>
            <person name="Smith S.M."/>
            <person name="Hou S."/>
            <person name="Nefedov M."/>
            <person name="de Jong P.J."/>
            <person name="Renfree M.B."/>
            <person name="Mardis E.R."/>
            <person name="Wilson R.K."/>
        </authorList>
    </citation>
    <scope>NUCLEOTIDE SEQUENCE [LARGE SCALE GENOMIC DNA]</scope>
    <source>
        <strain evidence="14 15">Glennie</strain>
    </source>
</reference>
<keyword evidence="3 11" id="KW-0812">Transmembrane</keyword>
<evidence type="ECO:0000256" key="10">
    <source>
        <dbReference type="ARBA" id="ARBA00023319"/>
    </source>
</evidence>
<sequence length="315" mass="35401">MCLFLLVLILEMQLHLMPALFTVQIPKDFYTVDYGSNVTMECNFNVENQMDFNILLVFWDKDEKNIVKFAKGQEDLKTQDEHYRGRATLLREELSSGKALLRISDVKITDAGQYRCLISYGGADYKYITLKVKASYKPVNTQILAAPGGDEEDLICQAKGFPLAEVSWQNVSAPANTSYTRTPDGLYHITSVLRLPANSNKNVSCIFWNKDVNERTTANLDTPAPTEVPLAEKTSLFYLFIPTCIIAFIFISALIFLRRPLCRELSNRKGKSCASVFFHVPFDAGVAFILSSPPPFFSHHLSSPTSPPPLPLRTI</sequence>
<dbReference type="Pfam" id="PF22705">
    <property type="entry name" value="C2-set_3"/>
    <property type="match status" value="1"/>
</dbReference>
<dbReference type="InterPro" id="IPR013106">
    <property type="entry name" value="Ig_V-set"/>
</dbReference>
<dbReference type="HOGENOM" id="CLU_013137_8_1_1"/>
<dbReference type="PANTHER" id="PTHR25466:SF1">
    <property type="entry name" value="PROGRAMMED CELL DEATH 1 LIGAND 2"/>
    <property type="match status" value="1"/>
</dbReference>
<dbReference type="InterPro" id="IPR013783">
    <property type="entry name" value="Ig-like_fold"/>
</dbReference>
<dbReference type="Gene3D" id="2.60.40.10">
    <property type="entry name" value="Immunoglobulins"/>
    <property type="match status" value="2"/>
</dbReference>
<dbReference type="GO" id="GO:0031295">
    <property type="term" value="P:T cell costimulation"/>
    <property type="evidence" value="ECO:0000318"/>
    <property type="project" value="GO_Central"/>
</dbReference>
<protein>
    <recommendedName>
        <fullName evidence="13">Ig-like domain-containing protein</fullName>
    </recommendedName>
</protein>
<dbReference type="PANTHER" id="PTHR25466">
    <property type="entry name" value="T-LYMPHOCYTE ACTIVATION ANTIGEN"/>
    <property type="match status" value="1"/>
</dbReference>
<feature type="domain" description="Ig-like" evidence="13">
    <location>
        <begin position="18"/>
        <end position="129"/>
    </location>
</feature>
<keyword evidence="10" id="KW-0393">Immunoglobulin domain</keyword>
<keyword evidence="7" id="KW-1015">Disulfide bond</keyword>
<evidence type="ECO:0000256" key="7">
    <source>
        <dbReference type="ARBA" id="ARBA00023157"/>
    </source>
</evidence>
<feature type="signal peptide" evidence="12">
    <location>
        <begin position="1"/>
        <end position="19"/>
    </location>
</feature>
<evidence type="ECO:0000313" key="14">
    <source>
        <dbReference type="Ensembl" id="ENSOANP00000015994.2"/>
    </source>
</evidence>
<dbReference type="SMART" id="SM00409">
    <property type="entry name" value="IG"/>
    <property type="match status" value="1"/>
</dbReference>
<dbReference type="PROSITE" id="PS50835">
    <property type="entry name" value="IG_LIKE"/>
    <property type="match status" value="2"/>
</dbReference>
<dbReference type="eggNOG" id="ENOG502S1Y9">
    <property type="taxonomic scope" value="Eukaryota"/>
</dbReference>
<feature type="transmembrane region" description="Helical" evidence="11">
    <location>
        <begin position="236"/>
        <end position="257"/>
    </location>
</feature>